<evidence type="ECO:0000256" key="14">
    <source>
        <dbReference type="SAM" id="Phobius"/>
    </source>
</evidence>
<dbReference type="GO" id="GO:0004517">
    <property type="term" value="F:nitric-oxide synthase activity"/>
    <property type="evidence" value="ECO:0007669"/>
    <property type="project" value="UniProtKB-EC"/>
</dbReference>
<dbReference type="InterPro" id="IPR001709">
    <property type="entry name" value="Flavoprot_Pyr_Nucl_cyt_Rdtase"/>
</dbReference>
<evidence type="ECO:0000256" key="9">
    <source>
        <dbReference type="ARBA" id="ARBA00022860"/>
    </source>
</evidence>
<dbReference type="CDD" id="cd00795">
    <property type="entry name" value="NOS_oxygenase_euk"/>
    <property type="match status" value="1"/>
</dbReference>
<dbReference type="SUPFAM" id="SSF63380">
    <property type="entry name" value="Riboflavin synthase domain-like"/>
    <property type="match status" value="1"/>
</dbReference>
<keyword evidence="14" id="KW-1133">Transmembrane helix</keyword>
<dbReference type="InterPro" id="IPR012144">
    <property type="entry name" value="NOS_euk"/>
</dbReference>
<sequence length="1135" mass="130777">MSEANFIRLRNLLNDKESVDVLHKTASEARAVVCTEKHCLGSVLQGAKKTNNDQFKTNEQIKYEAELFLTEYYSSIKRRHSETFERRKAQVLLEIERQEGVYELTTPELVFGAKTAWRNSSRCIGRIQWSKLQIFDARHIRTASEMFEALCNHINYATNKGQIRSAITIFPPRRKGRGDFRVWNALLIRYAGYKQKDGSIIGDPSSVEFTQLCQKLGWKGNGGHFDVLPLVVSANGKDPEWFNIPSELVLEVNFKHPEYDWFEKLDLKWYALPAVSNMLFDCGGIEFPACPFNGWYMSTEIGCRNLCDPNRYNLTETIASHMKLDTTSQVTLWRDRAMLEVNKAVLYSFQKVNATIVDHHTASESFMKHLENEQKYRGGCPTDWVWVVPPLSSSLTSIFHQETVNYSLKPSYEYQLDAWKTFEWNKQSHNDKKKKTFKEIAKAVKFSAKLMGNALSKRIKCTILFASETGRSERFAGLLGDLFKTIFDVKFICMDDYDTSNMEHETLLFVITSTSGNGDPPENGRKFAEFLYEKKREFFAEPLSTKRSSFLRMDSEEARNQNEERVRPFSNISFSVFGLGSSAYPKFCNYAKYIHRLFRELGAEEVLELVLGDELGGQEKEFGIWAKRAFRTACRTFYSADEANISDAFTQNWSKSRSRLRKLDISEPISIKDGLSYISRKTIVRCKLMNRTQLQHKDSGRQTILIELDSTENPAEAVYQPGDHIAIYPENSPEAVSQVLEFVKCDGDFSADDVIQMERFEEEESKKWVPDERFPINFTLRIALQRYMDISSPPSQLMLKQLAGLSKDEKDQNYLIELSEDERKYEEWKYTFCQTLPLLLKQCPSVKLPPIVLLTQLPFLQPRFYSISSSPLSSPTRIDCTIAVVDYQLPNGGLRKGVCSNWLNTLPLGSSIPCYVRAEPNFRLPDNPKLPIIVVGPGTGLAPFRSFWRERLYNMKSGRMEMGEMHLYFGCRRKEYDYIYREELERCHDLGVLNSLRVAFSREPNQPKVLKLLILLYLFSFFFTSFLLISLSYSLFQTYVQDLLERDGKSLYELLTKHNAHFYVCGDVSMAANVSTTLQIILKKVGGMSNDEASNFLLEIGDSNRFHQDIFGLTFKAGEITEKVRMNKLKSMEKL</sequence>
<dbReference type="InterPro" id="IPR023173">
    <property type="entry name" value="NADPH_Cyt_P450_Rdtase_alpha"/>
</dbReference>
<dbReference type="Pfam" id="PF00258">
    <property type="entry name" value="Flavodoxin_1"/>
    <property type="match status" value="1"/>
</dbReference>
<keyword evidence="7 12" id="KW-0274">FAD</keyword>
<evidence type="ECO:0000256" key="4">
    <source>
        <dbReference type="ARBA" id="ARBA00022630"/>
    </source>
</evidence>
<dbReference type="Gene3D" id="2.40.30.10">
    <property type="entry name" value="Translation factors"/>
    <property type="match status" value="1"/>
</dbReference>
<keyword evidence="9 12" id="KW-0112">Calmodulin-binding</keyword>
<gene>
    <name evidence="17" type="ORF">DGYR_LOCUS420</name>
</gene>
<dbReference type="InterPro" id="IPR050607">
    <property type="entry name" value="NOS"/>
</dbReference>
<dbReference type="GO" id="GO:0050660">
    <property type="term" value="F:flavin adenine dinucleotide binding"/>
    <property type="evidence" value="ECO:0007669"/>
    <property type="project" value="InterPro"/>
</dbReference>
<protein>
    <recommendedName>
        <fullName evidence="12">Nitric oxide synthase</fullName>
        <ecNumber evidence="12">1.14.13.39</ecNumber>
    </recommendedName>
</protein>
<evidence type="ECO:0000256" key="8">
    <source>
        <dbReference type="ARBA" id="ARBA00022857"/>
    </source>
</evidence>
<dbReference type="Gene3D" id="1.20.990.10">
    <property type="entry name" value="NADPH-cytochrome p450 Reductase, Chain A, domain 3"/>
    <property type="match status" value="1"/>
</dbReference>
<evidence type="ECO:0000256" key="1">
    <source>
        <dbReference type="ARBA" id="ARBA00001970"/>
    </source>
</evidence>
<dbReference type="SUPFAM" id="SSF52343">
    <property type="entry name" value="Ferredoxin reductase-like, C-terminal NADP-linked domain"/>
    <property type="match status" value="1"/>
</dbReference>
<keyword evidence="5 12" id="KW-0288">FMN</keyword>
<dbReference type="GO" id="GO:0046872">
    <property type="term" value="F:metal ion binding"/>
    <property type="evidence" value="ECO:0007669"/>
    <property type="project" value="UniProtKB-KW"/>
</dbReference>
<keyword evidence="14" id="KW-0812">Transmembrane</keyword>
<evidence type="ECO:0000256" key="6">
    <source>
        <dbReference type="ARBA" id="ARBA00022723"/>
    </source>
</evidence>
<name>A0A7I8V4M5_9ANNE</name>
<dbReference type="PANTHER" id="PTHR43410">
    <property type="entry name" value="NITRIC OXIDE SYNTHASE OXYGENASE"/>
    <property type="match status" value="1"/>
</dbReference>
<dbReference type="PIRSF" id="PIRSF000333">
    <property type="entry name" value="NOS"/>
    <property type="match status" value="1"/>
</dbReference>
<evidence type="ECO:0000256" key="5">
    <source>
        <dbReference type="ARBA" id="ARBA00022643"/>
    </source>
</evidence>
<accession>A0A7I8V4M5</accession>
<keyword evidence="6 12" id="KW-0479">Metal-binding</keyword>
<reference evidence="17 18" key="1">
    <citation type="submission" date="2020-08" db="EMBL/GenBank/DDBJ databases">
        <authorList>
            <person name="Hejnol A."/>
        </authorList>
    </citation>
    <scope>NUCLEOTIDE SEQUENCE [LARGE SCALE GENOMIC DNA]</scope>
</reference>
<dbReference type="PROSITE" id="PS60001">
    <property type="entry name" value="NOS"/>
    <property type="match status" value="1"/>
</dbReference>
<dbReference type="InterPro" id="IPR001433">
    <property type="entry name" value="OxRdtase_FAD/NAD-bd"/>
</dbReference>
<dbReference type="InterPro" id="IPR039261">
    <property type="entry name" value="FNR_nucleotide-bd"/>
</dbReference>
<evidence type="ECO:0000256" key="7">
    <source>
        <dbReference type="ARBA" id="ARBA00022827"/>
    </source>
</evidence>
<feature type="transmembrane region" description="Helical" evidence="14">
    <location>
        <begin position="1012"/>
        <end position="1036"/>
    </location>
</feature>
<dbReference type="GO" id="GO:0010181">
    <property type="term" value="F:FMN binding"/>
    <property type="evidence" value="ECO:0007669"/>
    <property type="project" value="InterPro"/>
</dbReference>
<dbReference type="InterPro" id="IPR008254">
    <property type="entry name" value="Flavodoxin/NO_synth"/>
</dbReference>
<evidence type="ECO:0000259" key="16">
    <source>
        <dbReference type="PROSITE" id="PS51384"/>
    </source>
</evidence>
<dbReference type="AlphaFoldDB" id="A0A7I8V4M5"/>
<dbReference type="EC" id="1.14.13.39" evidence="12"/>
<keyword evidence="14" id="KW-0472">Membrane</keyword>
<keyword evidence="11 12" id="KW-0408">Iron</keyword>
<evidence type="ECO:0000259" key="15">
    <source>
        <dbReference type="PROSITE" id="PS50902"/>
    </source>
</evidence>
<organism evidence="17 18">
    <name type="scientific">Dimorphilus gyrociliatus</name>
    <dbReference type="NCBI Taxonomy" id="2664684"/>
    <lineage>
        <taxon>Eukaryota</taxon>
        <taxon>Metazoa</taxon>
        <taxon>Spiralia</taxon>
        <taxon>Lophotrochozoa</taxon>
        <taxon>Annelida</taxon>
        <taxon>Polychaeta</taxon>
        <taxon>Polychaeta incertae sedis</taxon>
        <taxon>Dinophilidae</taxon>
        <taxon>Dimorphilus</taxon>
    </lineage>
</organism>
<dbReference type="SUPFAM" id="SSF52218">
    <property type="entry name" value="Flavoproteins"/>
    <property type="match status" value="1"/>
</dbReference>
<keyword evidence="3 12" id="KW-0349">Heme</keyword>
<dbReference type="InterPro" id="IPR017927">
    <property type="entry name" value="FAD-bd_FR_type"/>
</dbReference>
<dbReference type="Gene3D" id="3.90.340.10">
    <property type="entry name" value="Nitric Oxide Synthase, Chain A, domain 1"/>
    <property type="match status" value="1"/>
</dbReference>
<dbReference type="Pfam" id="PF00175">
    <property type="entry name" value="NAD_binding_1"/>
    <property type="match status" value="1"/>
</dbReference>
<dbReference type="InterPro" id="IPR044940">
    <property type="entry name" value="NOS_dom_2"/>
</dbReference>
<keyword evidence="4" id="KW-0285">Flavoprotein</keyword>
<comment type="cofactor">
    <cofactor evidence="12">
        <name>FMN</name>
        <dbReference type="ChEBI" id="CHEBI:58210"/>
    </cofactor>
    <text evidence="12">Binds 1 FMN.</text>
</comment>
<comment type="cofactor">
    <cofactor evidence="12">
        <name>FAD</name>
        <dbReference type="ChEBI" id="CHEBI:57692"/>
    </cofactor>
    <text evidence="12">Binds 1 FAD.</text>
</comment>
<comment type="cofactor">
    <cofactor evidence="1 12">
        <name>heme b</name>
        <dbReference type="ChEBI" id="CHEBI:60344"/>
    </cofactor>
</comment>
<dbReference type="FunFam" id="3.90.440.10:FF:000001">
    <property type="entry name" value="Endothelial nitric oxide synthase"/>
    <property type="match status" value="1"/>
</dbReference>
<dbReference type="Gene3D" id="3.40.50.80">
    <property type="entry name" value="Nucleotide-binding domain of ferredoxin-NADP reductase (FNR) module"/>
    <property type="match status" value="1"/>
</dbReference>
<dbReference type="PROSITE" id="PS51384">
    <property type="entry name" value="FAD_FR"/>
    <property type="match status" value="1"/>
</dbReference>
<dbReference type="PRINTS" id="PR00369">
    <property type="entry name" value="FLAVODOXIN"/>
</dbReference>
<evidence type="ECO:0000256" key="12">
    <source>
        <dbReference type="PIRNR" id="PIRNR000333"/>
    </source>
</evidence>
<dbReference type="PROSITE" id="PS50902">
    <property type="entry name" value="FLAVODOXIN_LIKE"/>
    <property type="match status" value="1"/>
</dbReference>
<keyword evidence="10 12" id="KW-0560">Oxidoreductase</keyword>
<dbReference type="PRINTS" id="PR00371">
    <property type="entry name" value="FPNCR"/>
</dbReference>
<dbReference type="InterPro" id="IPR036119">
    <property type="entry name" value="NOS_N_sf"/>
</dbReference>
<dbReference type="InterPro" id="IPR029039">
    <property type="entry name" value="Flavoprotein-like_sf"/>
</dbReference>
<comment type="function">
    <text evidence="12">Produces nitric oxide (NO) which is a messenger molecule with diverse functions.</text>
</comment>
<keyword evidence="8 12" id="KW-0521">NADP</keyword>
<dbReference type="Gene3D" id="3.90.440.10">
    <property type="entry name" value="Nitric Oxide Synthase,Heme Domain,Chain A domain 2"/>
    <property type="match status" value="1"/>
</dbReference>
<feature type="domain" description="FAD-binding FR-type" evidence="16">
    <location>
        <begin position="681"/>
        <end position="925"/>
    </location>
</feature>
<comment type="caution">
    <text evidence="17">The sequence shown here is derived from an EMBL/GenBank/DDBJ whole genome shotgun (WGS) entry which is preliminary data.</text>
</comment>
<dbReference type="InterPro" id="IPR017938">
    <property type="entry name" value="Riboflavin_synthase-like_b-brl"/>
</dbReference>
<dbReference type="Pfam" id="PF02898">
    <property type="entry name" value="NO_synthase"/>
    <property type="match status" value="1"/>
</dbReference>
<evidence type="ECO:0000313" key="17">
    <source>
        <dbReference type="EMBL" id="CAD5111085.1"/>
    </source>
</evidence>
<dbReference type="Pfam" id="PF00667">
    <property type="entry name" value="FAD_binding_1"/>
    <property type="match status" value="1"/>
</dbReference>
<evidence type="ECO:0000256" key="3">
    <source>
        <dbReference type="ARBA" id="ARBA00022617"/>
    </source>
</evidence>
<dbReference type="GO" id="GO:0005516">
    <property type="term" value="F:calmodulin binding"/>
    <property type="evidence" value="ECO:0007669"/>
    <property type="project" value="UniProtKB-KW"/>
</dbReference>
<dbReference type="GO" id="GO:0050661">
    <property type="term" value="F:NADP binding"/>
    <property type="evidence" value="ECO:0007669"/>
    <property type="project" value="InterPro"/>
</dbReference>
<dbReference type="Gene3D" id="3.40.50.360">
    <property type="match status" value="1"/>
</dbReference>
<feature type="domain" description="Flavodoxin-like" evidence="15">
    <location>
        <begin position="461"/>
        <end position="630"/>
    </location>
</feature>
<proteinExistence type="inferred from homology"/>
<dbReference type="InterPro" id="IPR001094">
    <property type="entry name" value="Flavdoxin-like"/>
</dbReference>
<dbReference type="Proteomes" id="UP000549394">
    <property type="component" value="Unassembled WGS sequence"/>
</dbReference>
<evidence type="ECO:0000256" key="10">
    <source>
        <dbReference type="ARBA" id="ARBA00023002"/>
    </source>
</evidence>
<dbReference type="InterPro" id="IPR003097">
    <property type="entry name" value="CysJ-like_FAD-binding"/>
</dbReference>
<evidence type="ECO:0000256" key="11">
    <source>
        <dbReference type="ARBA" id="ARBA00023004"/>
    </source>
</evidence>
<dbReference type="Gene3D" id="3.90.1230.10">
    <property type="entry name" value="Nitric Oxide Synthase, Chain A, domain 3"/>
    <property type="match status" value="1"/>
</dbReference>
<dbReference type="GO" id="GO:0020037">
    <property type="term" value="F:heme binding"/>
    <property type="evidence" value="ECO:0007669"/>
    <property type="project" value="InterPro"/>
</dbReference>
<keyword evidence="18" id="KW-1185">Reference proteome</keyword>
<dbReference type="InterPro" id="IPR044943">
    <property type="entry name" value="NOS_dom_1"/>
</dbReference>
<dbReference type="InterPro" id="IPR044944">
    <property type="entry name" value="NOS_dom_3"/>
</dbReference>
<dbReference type="GO" id="GO:0006809">
    <property type="term" value="P:nitric oxide biosynthetic process"/>
    <property type="evidence" value="ECO:0007669"/>
    <property type="project" value="InterPro"/>
</dbReference>
<evidence type="ECO:0000313" key="18">
    <source>
        <dbReference type="Proteomes" id="UP000549394"/>
    </source>
</evidence>
<comment type="similarity">
    <text evidence="2 12">Belongs to the NOS family.</text>
</comment>
<evidence type="ECO:0000256" key="13">
    <source>
        <dbReference type="PIRSR" id="PIRSR000333-1"/>
    </source>
</evidence>
<evidence type="ECO:0000256" key="2">
    <source>
        <dbReference type="ARBA" id="ARBA00006267"/>
    </source>
</evidence>
<dbReference type="EMBL" id="CAJFCJ010000001">
    <property type="protein sequence ID" value="CAD5111085.1"/>
    <property type="molecule type" value="Genomic_DNA"/>
</dbReference>
<dbReference type="SUPFAM" id="SSF56512">
    <property type="entry name" value="Nitric oxide (NO) synthase oxygenase domain"/>
    <property type="match status" value="1"/>
</dbReference>
<dbReference type="InterPro" id="IPR004030">
    <property type="entry name" value="NOS_N"/>
</dbReference>
<comment type="catalytic activity">
    <reaction evidence="12">
        <text>2 L-arginine + 3 NADPH + 4 O2 + H(+) = 2 L-citrulline + 2 nitric oxide + 3 NADP(+) + 4 H2O</text>
        <dbReference type="Rhea" id="RHEA:19897"/>
        <dbReference type="ChEBI" id="CHEBI:15377"/>
        <dbReference type="ChEBI" id="CHEBI:15378"/>
        <dbReference type="ChEBI" id="CHEBI:15379"/>
        <dbReference type="ChEBI" id="CHEBI:16480"/>
        <dbReference type="ChEBI" id="CHEBI:32682"/>
        <dbReference type="ChEBI" id="CHEBI:57743"/>
        <dbReference type="ChEBI" id="CHEBI:57783"/>
        <dbReference type="ChEBI" id="CHEBI:58349"/>
        <dbReference type="EC" id="1.14.13.39"/>
    </reaction>
</comment>
<dbReference type="PANTHER" id="PTHR43410:SF1">
    <property type="entry name" value="NITRIC OXIDE SYNTHASE"/>
    <property type="match status" value="1"/>
</dbReference>
<feature type="binding site" description="axial binding residue" evidence="13">
    <location>
        <position position="123"/>
    </location>
    <ligand>
        <name>heme b</name>
        <dbReference type="ChEBI" id="CHEBI:60344"/>
    </ligand>
    <ligandPart>
        <name>Fe</name>
        <dbReference type="ChEBI" id="CHEBI:18248"/>
    </ligandPart>
</feature>
<dbReference type="OrthoDB" id="1688044at2759"/>